<keyword evidence="1" id="KW-1133">Transmembrane helix</keyword>
<accession>A0A7M4DMZ9</accession>
<dbReference type="RefSeq" id="WP_163544798.1">
    <property type="nucleotide sequence ID" value="NZ_CACRYJ010000053.1"/>
</dbReference>
<organism evidence="2 3">
    <name type="scientific">Occultella aeris</name>
    <dbReference type="NCBI Taxonomy" id="2761496"/>
    <lineage>
        <taxon>Bacteria</taxon>
        <taxon>Bacillati</taxon>
        <taxon>Actinomycetota</taxon>
        <taxon>Actinomycetes</taxon>
        <taxon>Micrococcales</taxon>
        <taxon>Ruaniaceae</taxon>
        <taxon>Occultella</taxon>
    </lineage>
</organism>
<reference evidence="2 3" key="1">
    <citation type="submission" date="2019-11" db="EMBL/GenBank/DDBJ databases">
        <authorList>
            <person name="Criscuolo A."/>
        </authorList>
    </citation>
    <scope>NUCLEOTIDE SEQUENCE [LARGE SCALE GENOMIC DNA]</scope>
    <source>
        <strain evidence="2">CIP111667</strain>
    </source>
</reference>
<evidence type="ECO:0000313" key="3">
    <source>
        <dbReference type="Proteomes" id="UP000419743"/>
    </source>
</evidence>
<evidence type="ECO:0000256" key="1">
    <source>
        <dbReference type="SAM" id="Phobius"/>
    </source>
</evidence>
<gene>
    <name evidence="2" type="ORF">HALOF300_03527</name>
</gene>
<sequence>MSNSLLTFAVEHGEEAGSGLPPIGFGLVAFVIFVFLLLVVLAFRSVGTRHR</sequence>
<dbReference type="Proteomes" id="UP000419743">
    <property type="component" value="Unassembled WGS sequence"/>
</dbReference>
<comment type="caution">
    <text evidence="2">The sequence shown here is derived from an EMBL/GenBank/DDBJ whole genome shotgun (WGS) entry which is preliminary data.</text>
</comment>
<protein>
    <submittedName>
        <fullName evidence="2">Uncharacterized protein</fullName>
    </submittedName>
</protein>
<keyword evidence="1" id="KW-0472">Membrane</keyword>
<dbReference type="EMBL" id="CACRYJ010000053">
    <property type="protein sequence ID" value="VZO38809.1"/>
    <property type="molecule type" value="Genomic_DNA"/>
</dbReference>
<proteinExistence type="predicted"/>
<dbReference type="AlphaFoldDB" id="A0A7M4DMZ9"/>
<feature type="transmembrane region" description="Helical" evidence="1">
    <location>
        <begin position="20"/>
        <end position="43"/>
    </location>
</feature>
<evidence type="ECO:0000313" key="2">
    <source>
        <dbReference type="EMBL" id="VZO38809.1"/>
    </source>
</evidence>
<name>A0A7M4DMZ9_9MICO</name>
<keyword evidence="1" id="KW-0812">Transmembrane</keyword>
<keyword evidence="3" id="KW-1185">Reference proteome</keyword>